<keyword evidence="1" id="KW-0698">rRNA processing</keyword>
<dbReference type="GO" id="GO:0032040">
    <property type="term" value="C:small-subunit processome"/>
    <property type="evidence" value="ECO:0007669"/>
    <property type="project" value="TreeGrafter"/>
</dbReference>
<keyword evidence="1" id="KW-0690">Ribosome biogenesis</keyword>
<gene>
    <name evidence="3" type="ORF">TraAM80_03109</name>
</gene>
<keyword evidence="1" id="KW-0539">Nucleus</keyword>
<dbReference type="VEuPathDB" id="TriTrypDB:TRSC58_06825"/>
<dbReference type="EMBL" id="MKGL01000078">
    <property type="protein sequence ID" value="RNF07829.1"/>
    <property type="molecule type" value="Genomic_DNA"/>
</dbReference>
<name>A0A3R7KHL0_TRYRA</name>
<keyword evidence="4" id="KW-1185">Reference proteome</keyword>
<evidence type="ECO:0000256" key="2">
    <source>
        <dbReference type="SAM" id="MobiDB-lite"/>
    </source>
</evidence>
<comment type="subcellular location">
    <subcellularLocation>
        <location evidence="1">Nucleus</location>
        <location evidence="1">Nucleolus</location>
    </subcellularLocation>
</comment>
<proteinExistence type="inferred from homology"/>
<dbReference type="AlphaFoldDB" id="A0A3R7KHL0"/>
<dbReference type="GeneID" id="40327042"/>
<dbReference type="GO" id="GO:0045943">
    <property type="term" value="P:positive regulation of transcription by RNA polymerase I"/>
    <property type="evidence" value="ECO:0007669"/>
    <property type="project" value="TreeGrafter"/>
</dbReference>
<protein>
    <recommendedName>
        <fullName evidence="1">HEAT repeat-containing protein 1</fullName>
    </recommendedName>
</protein>
<dbReference type="GO" id="GO:0030515">
    <property type="term" value="F:snoRNA binding"/>
    <property type="evidence" value="ECO:0007669"/>
    <property type="project" value="TreeGrafter"/>
</dbReference>
<accession>A0A3R7KHL0</accession>
<dbReference type="Proteomes" id="UP000283634">
    <property type="component" value="Unassembled WGS sequence"/>
</dbReference>
<dbReference type="PANTHER" id="PTHR13457:SF1">
    <property type="entry name" value="HEAT REPEAT-CONTAINING PROTEIN 1"/>
    <property type="match status" value="1"/>
</dbReference>
<organism evidence="3 4">
    <name type="scientific">Trypanosoma rangeli</name>
    <dbReference type="NCBI Taxonomy" id="5698"/>
    <lineage>
        <taxon>Eukaryota</taxon>
        <taxon>Discoba</taxon>
        <taxon>Euglenozoa</taxon>
        <taxon>Kinetoplastea</taxon>
        <taxon>Metakinetoplastina</taxon>
        <taxon>Trypanosomatida</taxon>
        <taxon>Trypanosomatidae</taxon>
        <taxon>Trypanosoma</taxon>
        <taxon>Herpetosoma</taxon>
    </lineage>
</organism>
<comment type="function">
    <text evidence="1">Involved in nucleolar processing of pre-18S ribosomal RNA.</text>
</comment>
<comment type="caution">
    <text evidence="3">The sequence shown here is derived from an EMBL/GenBank/DDBJ whole genome shotgun (WGS) entry which is preliminary data.</text>
</comment>
<evidence type="ECO:0000313" key="4">
    <source>
        <dbReference type="Proteomes" id="UP000283634"/>
    </source>
</evidence>
<dbReference type="OrthoDB" id="31183at2759"/>
<evidence type="ECO:0000313" key="3">
    <source>
        <dbReference type="EMBL" id="RNF07829.1"/>
    </source>
</evidence>
<sequence>MTSQLASQLQKLQQRPVGEKRLSQSFLFDAGEARSFSREQIHELAVHGLQTLVAIDNRLHPFIEELFHPYKTRVERKLLSAEENRAVNAALEQFLTLLSPHLFLTAAHQVFEYLVRVHEVHVYNVEAVLRTFLPYHDHSLFARAVMLLDLRDTGFAFLENNQQHGAPLLREHLVLACAESRKALRMVCLTLATSVRMKVHNSAANALFAGVAVRLASHPDAEALWRVLLPFIVEFLSGVVTGGERGDAQQELRLQEDARGGSVVLPLPSREVVCSALVVLAAWSSEVQLSMATLTTVMKPIVRSLLRAAEDMAAASASSSAVVAATVPVSDLLAILDLLFYTQRNAVAQVTFAPQIHLLLTFPWKQWAPWIAAAAEDAANAGGGIYDSLIAVLLHQCLQRLRVAHSVESVAPDVLHFVQCAVEDLPLTDALVADVIQALMACQLPQSTSGGCRDKDLANKEAEEDETAVLRHDVDAEAGSLVTVWMRALERRFSHVFDATLSRLLNDITTQTATAAFLAQHLSGTRYELLEVQGASGATERLPLFSCLLHPLPEVRLLAARAMTHMTTQQLLTSSSAPGGGAGNSLLELLEHVVCYEQSPTVAEQFLHTAAAAMEKLLALLTNPEASTATARDGGSLSSLEHGIILSHLRNIIRALWGMTAQHDVAVQKSFLVVALQPLLRFLDIRPLKMSSGKRSHRTPKGCAGTSIFSDSVRGLTLYYVVLQYVDAGHQESTGDRNEKGTADAARLKHELIAELEAWLTAVILDMNRTPAFFTVTRDGAASTVEKNEAAQDSSDDDDDTGMITRGEPGRRGSRQKSPRTRAPIPPLRMWESATVDIFQCLSVFHCWSCCGRRLRCVCRRC</sequence>
<dbReference type="InterPro" id="IPR040191">
    <property type="entry name" value="UTP10"/>
</dbReference>
<dbReference type="RefSeq" id="XP_029240059.1">
    <property type="nucleotide sequence ID" value="XM_029380088.1"/>
</dbReference>
<dbReference type="GO" id="GO:0000462">
    <property type="term" value="P:maturation of SSU-rRNA from tricistronic rRNA transcript (SSU-rRNA, 5.8S rRNA, LSU-rRNA)"/>
    <property type="evidence" value="ECO:0007669"/>
    <property type="project" value="TreeGrafter"/>
</dbReference>
<comment type="similarity">
    <text evidence="1">Belongs to the HEATR1/UTP10 family.</text>
</comment>
<keyword evidence="1" id="KW-0687">Ribonucleoprotein</keyword>
<feature type="region of interest" description="Disordered" evidence="2">
    <location>
        <begin position="784"/>
        <end position="826"/>
    </location>
</feature>
<dbReference type="PANTHER" id="PTHR13457">
    <property type="entry name" value="BAP28"/>
    <property type="match status" value="1"/>
</dbReference>
<reference evidence="3 4" key="1">
    <citation type="journal article" date="2018" name="BMC Genomics">
        <title>Genomic comparison of Trypanosoma conorhini and Trypanosoma rangeli to Trypanosoma cruzi strains of high and low virulence.</title>
        <authorList>
            <person name="Bradwell K.R."/>
            <person name="Koparde V.N."/>
            <person name="Matveyev A.V."/>
            <person name="Serrano M.G."/>
            <person name="Alves J.M."/>
            <person name="Parikh H."/>
            <person name="Huang B."/>
            <person name="Lee V."/>
            <person name="Espinosa-Alvarez O."/>
            <person name="Ortiz P.A."/>
            <person name="Costa-Martins A.G."/>
            <person name="Teixeira M.M."/>
            <person name="Buck G.A."/>
        </authorList>
    </citation>
    <scope>NUCLEOTIDE SEQUENCE [LARGE SCALE GENOMIC DNA]</scope>
    <source>
        <strain evidence="3 4">AM80</strain>
    </source>
</reference>
<dbReference type="GO" id="GO:0030686">
    <property type="term" value="C:90S preribosome"/>
    <property type="evidence" value="ECO:0007669"/>
    <property type="project" value="TreeGrafter"/>
</dbReference>
<dbReference type="GO" id="GO:0034455">
    <property type="term" value="C:t-UTP complex"/>
    <property type="evidence" value="ECO:0007669"/>
    <property type="project" value="TreeGrafter"/>
</dbReference>
<evidence type="ECO:0000256" key="1">
    <source>
        <dbReference type="RuleBase" id="RU367065"/>
    </source>
</evidence>